<dbReference type="InterPro" id="IPR006127">
    <property type="entry name" value="ZnuA-like"/>
</dbReference>
<keyword evidence="1" id="KW-0732">Signal</keyword>
<dbReference type="CDD" id="cd01145">
    <property type="entry name" value="TroA_c"/>
    <property type="match status" value="1"/>
</dbReference>
<dbReference type="GO" id="GO:0046872">
    <property type="term" value="F:metal ion binding"/>
    <property type="evidence" value="ECO:0007669"/>
    <property type="project" value="InterPro"/>
</dbReference>
<dbReference type="Pfam" id="PF01297">
    <property type="entry name" value="ZnuA"/>
    <property type="match status" value="1"/>
</dbReference>
<dbReference type="PANTHER" id="PTHR42953:SF2">
    <property type="entry name" value="ADHESION PROTEIN"/>
    <property type="match status" value="1"/>
</dbReference>
<sequence precursor="true">MKRIFLIFALLCGSTLAHADLNIFACEPEWGALAQEIGGNQVTVYNATTGLQDPHHIEARPSLIAKARQADLLVCTGAELEIGWLPLLLSKSGNAAIQESQPGNFMATQYVQLLDIPEKVDRSMGDVHADGNPHIQTDPRRIAQVGKALAERMAQVDSANAAHYQQGYASFNSRWQQAMQGWQARAAGLRGKAIVVHHKSWVYLQDWLGLQEIATLEPKPGVPPTTAHLTSVLQQLQATPASVVIYSAYQNPRSAQWLSGKAGIPAVLLPSTVDGTPEASDLFRLFDDIIQRLTGVAK</sequence>
<name>A0A656HBB7_THINJ</name>
<dbReference type="Gene3D" id="3.40.50.1980">
    <property type="entry name" value="Nitrogenase molybdenum iron protein domain"/>
    <property type="match status" value="2"/>
</dbReference>
<dbReference type="OrthoDB" id="9810636at2"/>
<dbReference type="AlphaFoldDB" id="A0A656HBB7"/>
<dbReference type="InterPro" id="IPR050492">
    <property type="entry name" value="Bact_metal-bind_prot9"/>
</dbReference>
<dbReference type="GO" id="GO:0030001">
    <property type="term" value="P:metal ion transport"/>
    <property type="evidence" value="ECO:0007669"/>
    <property type="project" value="InterPro"/>
</dbReference>
<evidence type="ECO:0000256" key="1">
    <source>
        <dbReference type="SAM" id="SignalP"/>
    </source>
</evidence>
<gene>
    <name evidence="2" type="ORF">Thini_0968</name>
</gene>
<evidence type="ECO:0000313" key="2">
    <source>
        <dbReference type="EMBL" id="EIJ33593.1"/>
    </source>
</evidence>
<protein>
    <submittedName>
        <fullName evidence="2">ABC-type metal ion transporter, periplasmic subunit</fullName>
    </submittedName>
</protein>
<proteinExistence type="predicted"/>
<accession>A0A656HBB7</accession>
<dbReference type="RefSeq" id="WP_002707544.1">
    <property type="nucleotide sequence ID" value="NZ_JH651384.1"/>
</dbReference>
<dbReference type="Proteomes" id="UP000005317">
    <property type="component" value="Unassembled WGS sequence"/>
</dbReference>
<feature type="signal peptide" evidence="1">
    <location>
        <begin position="1"/>
        <end position="19"/>
    </location>
</feature>
<evidence type="ECO:0000313" key="3">
    <source>
        <dbReference type="Proteomes" id="UP000005317"/>
    </source>
</evidence>
<organism evidence="2 3">
    <name type="scientific">Thiothrix nivea (strain ATCC 35100 / DSM 5205 / JP2)</name>
    <dbReference type="NCBI Taxonomy" id="870187"/>
    <lineage>
        <taxon>Bacteria</taxon>
        <taxon>Pseudomonadati</taxon>
        <taxon>Pseudomonadota</taxon>
        <taxon>Gammaproteobacteria</taxon>
        <taxon>Thiotrichales</taxon>
        <taxon>Thiotrichaceae</taxon>
        <taxon>Thiothrix</taxon>
    </lineage>
</organism>
<dbReference type="EMBL" id="JH651384">
    <property type="protein sequence ID" value="EIJ33593.1"/>
    <property type="molecule type" value="Genomic_DNA"/>
</dbReference>
<keyword evidence="3" id="KW-1185">Reference proteome</keyword>
<reference evidence="3" key="1">
    <citation type="journal article" date="2011" name="Stand. Genomic Sci.">
        <title>Genome sequence of the filamentous, gliding Thiothrix nivea neotype strain (JP2(T)).</title>
        <authorList>
            <person name="Lapidus A."/>
            <person name="Nolan M."/>
            <person name="Lucas S."/>
            <person name="Glavina Del Rio T."/>
            <person name="Tice H."/>
            <person name="Cheng J.F."/>
            <person name="Tapia R."/>
            <person name="Han C."/>
            <person name="Goodwin L."/>
            <person name="Pitluck S."/>
            <person name="Liolios K."/>
            <person name="Pagani I."/>
            <person name="Ivanova N."/>
            <person name="Huntemann M."/>
            <person name="Mavromatis K."/>
            <person name="Mikhailova N."/>
            <person name="Pati A."/>
            <person name="Chen A."/>
            <person name="Palaniappan K."/>
            <person name="Land M."/>
            <person name="Brambilla E.M."/>
            <person name="Rohde M."/>
            <person name="Abt B."/>
            <person name="Verbarg S."/>
            <person name="Goker M."/>
            <person name="Bristow J."/>
            <person name="Eisen J.A."/>
            <person name="Markowitz V."/>
            <person name="Hugenholtz P."/>
            <person name="Kyrpides N.C."/>
            <person name="Klenk H.P."/>
            <person name="Woyke T."/>
        </authorList>
    </citation>
    <scope>NUCLEOTIDE SEQUENCE [LARGE SCALE GENOMIC DNA]</scope>
    <source>
        <strain evidence="3">ATCC 35100 / DSM 5205 / JP2</strain>
    </source>
</reference>
<dbReference type="SUPFAM" id="SSF53807">
    <property type="entry name" value="Helical backbone' metal receptor"/>
    <property type="match status" value="1"/>
</dbReference>
<feature type="chain" id="PRO_5025002452" evidence="1">
    <location>
        <begin position="20"/>
        <end position="298"/>
    </location>
</feature>
<dbReference type="PANTHER" id="PTHR42953">
    <property type="entry name" value="HIGH-AFFINITY ZINC UPTAKE SYSTEM PROTEIN ZNUA-RELATED"/>
    <property type="match status" value="1"/>
</dbReference>